<evidence type="ECO:0000256" key="3">
    <source>
        <dbReference type="ARBA" id="ARBA00004141"/>
    </source>
</evidence>
<keyword evidence="14" id="KW-0408">Iron</keyword>
<evidence type="ECO:0000256" key="14">
    <source>
        <dbReference type="ARBA" id="ARBA00023004"/>
    </source>
</evidence>
<evidence type="ECO:0000256" key="4">
    <source>
        <dbReference type="ARBA" id="ARBA00005163"/>
    </source>
</evidence>
<comment type="subunit">
    <text evidence="5">Part of an enzyme complex containing four subunits: a flavoprotein, an iron-sulfur protein, plus two membrane-anchoring proteins, SdhC and SdhD.</text>
</comment>
<sequence length="131" mass="13931">MARSNMSMRTPLGRVRGLGSAKSGTRHFWHQRLTAVANVPLAIAFLAVVISLVGKDHAAAVATLKQPLVALLILLFVLSGVYHMRLGMQVIIEDYVHGEGAKVLAVMANTFFAIAVGAAATFAVLKISFGM</sequence>
<dbReference type="Gene3D" id="1.20.1300.10">
    <property type="entry name" value="Fumarate reductase/succinate dehydrogenase, transmembrane subunit"/>
    <property type="match status" value="1"/>
</dbReference>
<comment type="function">
    <text evidence="2">Membrane-anchoring subunit of succinate dehydrogenase (SDH).</text>
</comment>
<evidence type="ECO:0000256" key="8">
    <source>
        <dbReference type="ARBA" id="ARBA00022532"/>
    </source>
</evidence>
<evidence type="ECO:0000256" key="10">
    <source>
        <dbReference type="ARBA" id="ARBA00022692"/>
    </source>
</evidence>
<evidence type="ECO:0000256" key="9">
    <source>
        <dbReference type="ARBA" id="ARBA00022617"/>
    </source>
</evidence>
<keyword evidence="7" id="KW-0813">Transport</keyword>
<feature type="transmembrane region" description="Helical" evidence="16">
    <location>
        <begin position="59"/>
        <end position="82"/>
    </location>
</feature>
<gene>
    <name evidence="17" type="primary">sdhD</name>
    <name evidence="17" type="ORF">QNA08_03730</name>
</gene>
<comment type="cofactor">
    <cofactor evidence="1">
        <name>heme</name>
        <dbReference type="ChEBI" id="CHEBI:30413"/>
    </cofactor>
</comment>
<evidence type="ECO:0000256" key="13">
    <source>
        <dbReference type="ARBA" id="ARBA00022989"/>
    </source>
</evidence>
<comment type="subcellular location">
    <subcellularLocation>
        <location evidence="3">Membrane</location>
        <topology evidence="3">Multi-pass membrane protein</topology>
    </subcellularLocation>
</comment>
<evidence type="ECO:0000313" key="18">
    <source>
        <dbReference type="Proteomes" id="UP001321492"/>
    </source>
</evidence>
<evidence type="ECO:0000313" key="17">
    <source>
        <dbReference type="EMBL" id="MDJ1157347.1"/>
    </source>
</evidence>
<keyword evidence="13 16" id="KW-1133">Transmembrane helix</keyword>
<keyword evidence="15 16" id="KW-0472">Membrane</keyword>
<accession>A0ABT7ADA0</accession>
<comment type="caution">
    <text evidence="17">The sequence shown here is derived from an EMBL/GenBank/DDBJ whole genome shotgun (WGS) entry which is preliminary data.</text>
</comment>
<dbReference type="RefSeq" id="WP_283739349.1">
    <property type="nucleotide sequence ID" value="NZ_JASJEV010000002.1"/>
</dbReference>
<evidence type="ECO:0000256" key="6">
    <source>
        <dbReference type="ARBA" id="ARBA00019425"/>
    </source>
</evidence>
<protein>
    <recommendedName>
        <fullName evidence="6">Succinate dehydrogenase hydrophobic membrane anchor subunit</fullName>
    </recommendedName>
</protein>
<evidence type="ECO:0000256" key="1">
    <source>
        <dbReference type="ARBA" id="ARBA00001971"/>
    </source>
</evidence>
<keyword evidence="12" id="KW-0249">Electron transport</keyword>
<evidence type="ECO:0000256" key="15">
    <source>
        <dbReference type="ARBA" id="ARBA00023136"/>
    </source>
</evidence>
<dbReference type="EMBL" id="JASJEV010000002">
    <property type="protein sequence ID" value="MDJ1157347.1"/>
    <property type="molecule type" value="Genomic_DNA"/>
</dbReference>
<dbReference type="InterPro" id="IPR000701">
    <property type="entry name" value="SuccDH_FuR_B_TM-su"/>
</dbReference>
<dbReference type="CDD" id="cd03495">
    <property type="entry name" value="SQR_TypeC_SdhD_like"/>
    <property type="match status" value="1"/>
</dbReference>
<dbReference type="NCBIfam" id="TIGR02968">
    <property type="entry name" value="succ_dehyd_anc"/>
    <property type="match status" value="1"/>
</dbReference>
<feature type="transmembrane region" description="Helical" evidence="16">
    <location>
        <begin position="103"/>
        <end position="125"/>
    </location>
</feature>
<keyword evidence="11" id="KW-0479">Metal-binding</keyword>
<keyword evidence="9" id="KW-0349">Heme</keyword>
<keyword evidence="18" id="KW-1185">Reference proteome</keyword>
<evidence type="ECO:0000256" key="2">
    <source>
        <dbReference type="ARBA" id="ARBA00004050"/>
    </source>
</evidence>
<name>A0ABT7ADA0_9HYPH</name>
<evidence type="ECO:0000256" key="16">
    <source>
        <dbReference type="SAM" id="Phobius"/>
    </source>
</evidence>
<dbReference type="SUPFAM" id="SSF81343">
    <property type="entry name" value="Fumarate reductase respiratory complex transmembrane subunits"/>
    <property type="match status" value="1"/>
</dbReference>
<keyword evidence="8" id="KW-0816">Tricarboxylic acid cycle</keyword>
<evidence type="ECO:0000256" key="12">
    <source>
        <dbReference type="ARBA" id="ARBA00022982"/>
    </source>
</evidence>
<dbReference type="Proteomes" id="UP001321492">
    <property type="component" value="Unassembled WGS sequence"/>
</dbReference>
<comment type="pathway">
    <text evidence="4">Carbohydrate metabolism; tricarboxylic acid cycle.</text>
</comment>
<organism evidence="17 18">
    <name type="scientific">Chelatococcus albus</name>
    <dbReference type="NCBI Taxonomy" id="3047466"/>
    <lineage>
        <taxon>Bacteria</taxon>
        <taxon>Pseudomonadati</taxon>
        <taxon>Pseudomonadota</taxon>
        <taxon>Alphaproteobacteria</taxon>
        <taxon>Hyphomicrobiales</taxon>
        <taxon>Chelatococcaceae</taxon>
        <taxon>Chelatococcus</taxon>
    </lineage>
</organism>
<feature type="transmembrane region" description="Helical" evidence="16">
    <location>
        <begin position="33"/>
        <end position="53"/>
    </location>
</feature>
<dbReference type="InterPro" id="IPR014312">
    <property type="entry name" value="Succ_DH_anchor"/>
</dbReference>
<evidence type="ECO:0000256" key="11">
    <source>
        <dbReference type="ARBA" id="ARBA00022723"/>
    </source>
</evidence>
<evidence type="ECO:0000256" key="5">
    <source>
        <dbReference type="ARBA" id="ARBA00011558"/>
    </source>
</evidence>
<dbReference type="Pfam" id="PF01127">
    <property type="entry name" value="Sdh_cyt"/>
    <property type="match status" value="1"/>
</dbReference>
<keyword evidence="10 16" id="KW-0812">Transmembrane</keyword>
<dbReference type="InterPro" id="IPR034804">
    <property type="entry name" value="SQR/QFR_C/D"/>
</dbReference>
<reference evidence="17 18" key="1">
    <citation type="submission" date="2023-05" db="EMBL/GenBank/DDBJ databases">
        <title>Chelatococcus sp. nov., a moderately thermophilic bacterium isolated from hot spring microbial mat.</title>
        <authorList>
            <person name="Hu C.-J."/>
            <person name="Li W.-J."/>
        </authorList>
    </citation>
    <scope>NUCLEOTIDE SEQUENCE [LARGE SCALE GENOMIC DNA]</scope>
    <source>
        <strain evidence="17 18">SYSU G07232</strain>
    </source>
</reference>
<proteinExistence type="predicted"/>
<evidence type="ECO:0000256" key="7">
    <source>
        <dbReference type="ARBA" id="ARBA00022448"/>
    </source>
</evidence>